<evidence type="ECO:0000256" key="1">
    <source>
        <dbReference type="SAM" id="Phobius"/>
    </source>
</evidence>
<evidence type="ECO:0000313" key="2">
    <source>
        <dbReference type="EMBL" id="QXN95542.1"/>
    </source>
</evidence>
<feature type="transmembrane region" description="Helical" evidence="1">
    <location>
        <begin position="127"/>
        <end position="145"/>
    </location>
</feature>
<accession>A0ABX8S0W3</accession>
<protein>
    <submittedName>
        <fullName evidence="2">DUF1772 domain-containing protein</fullName>
    </submittedName>
</protein>
<name>A0ABX8S0W3_NOCIO</name>
<keyword evidence="1" id="KW-0812">Transmembrane</keyword>
<dbReference type="InterPro" id="IPR013901">
    <property type="entry name" value="Anthrone_oxy"/>
</dbReference>
<keyword evidence="3" id="KW-1185">Reference proteome</keyword>
<feature type="transmembrane region" description="Helical" evidence="1">
    <location>
        <begin position="50"/>
        <end position="67"/>
    </location>
</feature>
<keyword evidence="1" id="KW-1133">Transmembrane helix</keyword>
<organism evidence="2 3">
    <name type="scientific">Nocardia iowensis</name>
    <dbReference type="NCBI Taxonomy" id="204891"/>
    <lineage>
        <taxon>Bacteria</taxon>
        <taxon>Bacillati</taxon>
        <taxon>Actinomycetota</taxon>
        <taxon>Actinomycetes</taxon>
        <taxon>Mycobacteriales</taxon>
        <taxon>Nocardiaceae</taxon>
        <taxon>Nocardia</taxon>
    </lineage>
</organism>
<keyword evidence="1" id="KW-0472">Membrane</keyword>
<dbReference type="EMBL" id="CP078145">
    <property type="protein sequence ID" value="QXN95542.1"/>
    <property type="molecule type" value="Genomic_DNA"/>
</dbReference>
<sequence>MATVVVLIGNGVLAGVLVAVAIGLVPVFTALPAPDYIRVHTLAGRYFDRIMPPLVLCSIGADVVLVIDTDSAATRPLFALAALAQLGVSLVSQFGNVPLNQQTRATDPADIPPRWDDPRSRWRALHTLRTVFALVGLFVNAIAVAV</sequence>
<feature type="transmembrane region" description="Helical" evidence="1">
    <location>
        <begin position="6"/>
        <end position="29"/>
    </location>
</feature>
<dbReference type="Pfam" id="PF08592">
    <property type="entry name" value="Anthrone_oxy"/>
    <property type="match status" value="1"/>
</dbReference>
<proteinExistence type="predicted"/>
<evidence type="ECO:0000313" key="3">
    <source>
        <dbReference type="Proteomes" id="UP000694257"/>
    </source>
</evidence>
<gene>
    <name evidence="2" type="ORF">KV110_14255</name>
</gene>
<reference evidence="2 3" key="1">
    <citation type="submission" date="2021-07" db="EMBL/GenBank/DDBJ databases">
        <title>Whole Genome Sequence of Nocardia Iowensis.</title>
        <authorList>
            <person name="Lamm A."/>
            <person name="Collins-Fairclough A.M."/>
            <person name="Bunk B."/>
            <person name="Sproer C."/>
        </authorList>
    </citation>
    <scope>NUCLEOTIDE SEQUENCE [LARGE SCALE GENOMIC DNA]</scope>
    <source>
        <strain evidence="2 3">NRRL 5646</strain>
    </source>
</reference>
<dbReference type="Proteomes" id="UP000694257">
    <property type="component" value="Chromosome"/>
</dbReference>